<name>A0A9X6VCG1_BACTU</name>
<dbReference type="SUPFAM" id="SSF101478">
    <property type="entry name" value="ADP-ribosylglycohydrolase"/>
    <property type="match status" value="1"/>
</dbReference>
<organism evidence="4 5">
    <name type="scientific">Bacillus thuringiensis</name>
    <dbReference type="NCBI Taxonomy" id="1428"/>
    <lineage>
        <taxon>Bacteria</taxon>
        <taxon>Bacillati</taxon>
        <taxon>Bacillota</taxon>
        <taxon>Bacilli</taxon>
        <taxon>Bacillales</taxon>
        <taxon>Bacillaceae</taxon>
        <taxon>Bacillus</taxon>
        <taxon>Bacillus cereus group</taxon>
    </lineage>
</organism>
<dbReference type="PANTHER" id="PTHR16222">
    <property type="entry name" value="ADP-RIBOSYLGLYCOHYDROLASE"/>
    <property type="match status" value="1"/>
</dbReference>
<dbReference type="RefSeq" id="WP_098368825.1">
    <property type="nucleotide sequence ID" value="NZ_JARSYC010000018.1"/>
</dbReference>
<comment type="cofactor">
    <cofactor evidence="3">
        <name>Mg(2+)</name>
        <dbReference type="ChEBI" id="CHEBI:18420"/>
    </cofactor>
    <text evidence="3">Binds 2 magnesium ions per subunit.</text>
</comment>
<proteinExistence type="inferred from homology"/>
<keyword evidence="2" id="KW-0378">Hydrolase</keyword>
<protein>
    <recommendedName>
        <fullName evidence="6">ADP-ribosylglycohydrolase</fullName>
    </recommendedName>
</protein>
<comment type="similarity">
    <text evidence="1">Belongs to the ADP-ribosylglycohydrolase family.</text>
</comment>
<feature type="binding site" evidence="3">
    <location>
        <position position="286"/>
    </location>
    <ligand>
        <name>Mg(2+)</name>
        <dbReference type="ChEBI" id="CHEBI:18420"/>
        <label>1</label>
    </ligand>
</feature>
<dbReference type="InterPro" id="IPR005502">
    <property type="entry name" value="Ribosyl_crysJ1"/>
</dbReference>
<feature type="binding site" evidence="3">
    <location>
        <position position="75"/>
    </location>
    <ligand>
        <name>Mg(2+)</name>
        <dbReference type="ChEBI" id="CHEBI:18420"/>
        <label>1</label>
    </ligand>
</feature>
<reference evidence="4 5" key="1">
    <citation type="submission" date="2017-09" db="EMBL/GenBank/DDBJ databases">
        <title>Large-scale bioinformatics analysis of Bacillus genomes uncovers conserved roles of natural products in bacterial physiology.</title>
        <authorList>
            <consortium name="Agbiome Team Llc"/>
            <person name="Bleich R.M."/>
            <person name="Kirk G.J."/>
            <person name="Santa Maria K.C."/>
            <person name="Allen S.E."/>
            <person name="Farag S."/>
            <person name="Shank E.A."/>
            <person name="Bowers A."/>
        </authorList>
    </citation>
    <scope>NUCLEOTIDE SEQUENCE [LARGE SCALE GENOMIC DNA]</scope>
    <source>
        <strain evidence="4 5">AFS015413</strain>
    </source>
</reference>
<dbReference type="PANTHER" id="PTHR16222:SF24">
    <property type="entry name" value="ADP-RIBOSYLHYDROLASE ARH3"/>
    <property type="match status" value="1"/>
</dbReference>
<dbReference type="GO" id="GO:0016787">
    <property type="term" value="F:hydrolase activity"/>
    <property type="evidence" value="ECO:0007669"/>
    <property type="project" value="UniProtKB-KW"/>
</dbReference>
<dbReference type="EMBL" id="NTUS01000026">
    <property type="protein sequence ID" value="PFB07966.1"/>
    <property type="molecule type" value="Genomic_DNA"/>
</dbReference>
<dbReference type="Pfam" id="PF03747">
    <property type="entry name" value="ADP_ribosyl_GH"/>
    <property type="match status" value="1"/>
</dbReference>
<dbReference type="Proteomes" id="UP000220397">
    <property type="component" value="Unassembled WGS sequence"/>
</dbReference>
<comment type="caution">
    <text evidence="4">The sequence shown here is derived from an EMBL/GenBank/DDBJ whole genome shotgun (WGS) entry which is preliminary data.</text>
</comment>
<feature type="binding site" evidence="3">
    <location>
        <position position="288"/>
    </location>
    <ligand>
        <name>Mg(2+)</name>
        <dbReference type="ChEBI" id="CHEBI:18420"/>
        <label>1</label>
    </ligand>
</feature>
<evidence type="ECO:0000256" key="2">
    <source>
        <dbReference type="ARBA" id="ARBA00022801"/>
    </source>
</evidence>
<evidence type="ECO:0000313" key="5">
    <source>
        <dbReference type="Proteomes" id="UP000220397"/>
    </source>
</evidence>
<feature type="binding site" evidence="3">
    <location>
        <position position="289"/>
    </location>
    <ligand>
        <name>Mg(2+)</name>
        <dbReference type="ChEBI" id="CHEBI:18420"/>
        <label>1</label>
    </ligand>
</feature>
<dbReference type="InterPro" id="IPR050792">
    <property type="entry name" value="ADP-ribosylglycohydrolase"/>
</dbReference>
<feature type="binding site" evidence="3">
    <location>
        <position position="74"/>
    </location>
    <ligand>
        <name>Mg(2+)</name>
        <dbReference type="ChEBI" id="CHEBI:18420"/>
        <label>1</label>
    </ligand>
</feature>
<sequence length="334" mass="38078">MNNRLYTVKQSILQKMFNLNRNKQKSNVALSGLLGFCIGDALGVPVEFQPRDKMNKIMTMTGYGTHNQPPGTWSDDSSLTFCLTESLTHGYDLNDIKQKMCDWYYFGYWNVNDKLPFDIGRTTFKALSKIKSGIALEEAGEKGEKDNGNGSLMRVLPLVFYLIDKKDAEKFPIIEAVSGITHAHIRSKIACSMYVEFAIQLIKYHSREKAYAGMKEVIISYYNNKGYEEELKHFERIIKRDIYTYQEHEIKSTGYVVDSLEACLWSLLTTETFSEAVLKAVNLGEDTDTIGALTGGLAGIFYGENNIPKKWIRTISKKSDIYDLANRFYQSLQK</sequence>
<dbReference type="GO" id="GO:0046872">
    <property type="term" value="F:metal ion binding"/>
    <property type="evidence" value="ECO:0007669"/>
    <property type="project" value="UniProtKB-KW"/>
</dbReference>
<dbReference type="AlphaFoldDB" id="A0A9X6VCG1"/>
<evidence type="ECO:0008006" key="6">
    <source>
        <dbReference type="Google" id="ProtNLM"/>
    </source>
</evidence>
<dbReference type="InterPro" id="IPR036705">
    <property type="entry name" value="Ribosyl_crysJ1_sf"/>
</dbReference>
<keyword evidence="3" id="KW-0479">Metal-binding</keyword>
<evidence type="ECO:0000256" key="1">
    <source>
        <dbReference type="ARBA" id="ARBA00010702"/>
    </source>
</evidence>
<keyword evidence="3" id="KW-0460">Magnesium</keyword>
<dbReference type="Gene3D" id="1.10.4080.10">
    <property type="entry name" value="ADP-ribosylation/Crystallin J1"/>
    <property type="match status" value="1"/>
</dbReference>
<feature type="binding site" evidence="3">
    <location>
        <position position="76"/>
    </location>
    <ligand>
        <name>Mg(2+)</name>
        <dbReference type="ChEBI" id="CHEBI:18420"/>
        <label>1</label>
    </ligand>
</feature>
<evidence type="ECO:0000256" key="3">
    <source>
        <dbReference type="PIRSR" id="PIRSR605502-1"/>
    </source>
</evidence>
<gene>
    <name evidence="4" type="ORF">CN398_09555</name>
</gene>
<evidence type="ECO:0000313" key="4">
    <source>
        <dbReference type="EMBL" id="PFB07966.1"/>
    </source>
</evidence>
<accession>A0A9X6VCG1</accession>